<organism evidence="2">
    <name type="scientific">Rosellinia necatrix</name>
    <name type="common">White root-rot fungus</name>
    <dbReference type="NCBI Taxonomy" id="77044"/>
    <lineage>
        <taxon>Eukaryota</taxon>
        <taxon>Fungi</taxon>
        <taxon>Dikarya</taxon>
        <taxon>Ascomycota</taxon>
        <taxon>Pezizomycotina</taxon>
        <taxon>Sordariomycetes</taxon>
        <taxon>Xylariomycetidae</taxon>
        <taxon>Xylariales</taxon>
        <taxon>Xylariaceae</taxon>
        <taxon>Rosellinia</taxon>
    </lineage>
</organism>
<proteinExistence type="predicted"/>
<dbReference type="Proteomes" id="UP000054516">
    <property type="component" value="Unassembled WGS sequence"/>
</dbReference>
<feature type="compositionally biased region" description="Basic residues" evidence="1">
    <location>
        <begin position="14"/>
        <end position="24"/>
    </location>
</feature>
<feature type="compositionally biased region" description="Polar residues" evidence="1">
    <location>
        <begin position="30"/>
        <end position="47"/>
    </location>
</feature>
<sequence>MSPQTSTASNKASKTSKSRTGTKKPRQEPRTTNNKTGAQGGEQNTETGDTDNKIGAQGGEQNTETGDTNNKTGAQGGEQKPGAQGQSKTRKGQSYYFP</sequence>
<accession>A0A1S7UJA9</accession>
<feature type="compositionally biased region" description="Polar residues" evidence="1">
    <location>
        <begin position="59"/>
        <end position="73"/>
    </location>
</feature>
<dbReference type="EMBL" id="DF977449">
    <property type="protein sequence ID" value="GAP83320.1"/>
    <property type="molecule type" value="Genomic_DNA"/>
</dbReference>
<feature type="region of interest" description="Disordered" evidence="1">
    <location>
        <begin position="1"/>
        <end position="98"/>
    </location>
</feature>
<protein>
    <submittedName>
        <fullName evidence="2">Uncharacterized protein</fullName>
    </submittedName>
</protein>
<evidence type="ECO:0000313" key="2">
    <source>
        <dbReference type="EMBL" id="GAP83320.1"/>
    </source>
</evidence>
<evidence type="ECO:0000313" key="3">
    <source>
        <dbReference type="Proteomes" id="UP000054516"/>
    </source>
</evidence>
<feature type="compositionally biased region" description="Low complexity" evidence="1">
    <location>
        <begin position="1"/>
        <end position="13"/>
    </location>
</feature>
<keyword evidence="3" id="KW-1185">Reference proteome</keyword>
<gene>
    <name evidence="2" type="ORF">SAMD00023353_0403530</name>
</gene>
<name>A0A1S7UJA9_ROSNE</name>
<reference evidence="2" key="1">
    <citation type="submission" date="2016-03" db="EMBL/GenBank/DDBJ databases">
        <title>Draft genome sequence of Rosellinia necatrix.</title>
        <authorList>
            <person name="Kanematsu S."/>
        </authorList>
    </citation>
    <scope>NUCLEOTIDE SEQUENCE [LARGE SCALE GENOMIC DNA]</scope>
    <source>
        <strain evidence="2">W97</strain>
    </source>
</reference>
<evidence type="ECO:0000256" key="1">
    <source>
        <dbReference type="SAM" id="MobiDB-lite"/>
    </source>
</evidence>
<dbReference type="AlphaFoldDB" id="A0A1S7UJA9"/>